<keyword evidence="7" id="KW-0812">Transmembrane</keyword>
<dbReference type="Gene3D" id="6.10.140.2220">
    <property type="match status" value="2"/>
</dbReference>
<feature type="region of interest" description="Disordered" evidence="6">
    <location>
        <begin position="239"/>
        <end position="302"/>
    </location>
</feature>
<dbReference type="PROSITE" id="PS50865">
    <property type="entry name" value="ZF_MYND_2"/>
    <property type="match status" value="2"/>
</dbReference>
<dbReference type="GO" id="GO:0008270">
    <property type="term" value="F:zinc ion binding"/>
    <property type="evidence" value="ECO:0007669"/>
    <property type="project" value="UniProtKB-KW"/>
</dbReference>
<evidence type="ECO:0000256" key="2">
    <source>
        <dbReference type="ARBA" id="ARBA00022771"/>
    </source>
</evidence>
<evidence type="ECO:0000256" key="6">
    <source>
        <dbReference type="SAM" id="MobiDB-lite"/>
    </source>
</evidence>
<feature type="domain" description="RING-type" evidence="8">
    <location>
        <begin position="496"/>
        <end position="529"/>
    </location>
</feature>
<feature type="domain" description="MYND-type" evidence="9">
    <location>
        <begin position="110"/>
        <end position="147"/>
    </location>
</feature>
<feature type="compositionally biased region" description="Basic and acidic residues" evidence="6">
    <location>
        <begin position="280"/>
        <end position="293"/>
    </location>
</feature>
<feature type="transmembrane region" description="Helical" evidence="7">
    <location>
        <begin position="42"/>
        <end position="59"/>
    </location>
</feature>
<evidence type="ECO:0000259" key="9">
    <source>
        <dbReference type="PROSITE" id="PS50865"/>
    </source>
</evidence>
<dbReference type="PROSITE" id="PS50089">
    <property type="entry name" value="ZF_RING_2"/>
    <property type="match status" value="1"/>
</dbReference>
<dbReference type="Proteomes" id="UP001497480">
    <property type="component" value="Unassembled WGS sequence"/>
</dbReference>
<dbReference type="AlphaFoldDB" id="A0AAV1W3R5"/>
<gene>
    <name evidence="10" type="ORF">LLUT_LOCUS4734</name>
</gene>
<keyword evidence="1" id="KW-0479">Metal-binding</keyword>
<dbReference type="PANTHER" id="PTHR14879">
    <property type="entry name" value="CASPASE REGULATOR, RING FINGER DOMAIN-CONTAINING"/>
    <property type="match status" value="1"/>
</dbReference>
<dbReference type="SMART" id="SM00184">
    <property type="entry name" value="RING"/>
    <property type="match status" value="1"/>
</dbReference>
<evidence type="ECO:0000256" key="1">
    <source>
        <dbReference type="ARBA" id="ARBA00022723"/>
    </source>
</evidence>
<dbReference type="PANTHER" id="PTHR14879:SF5">
    <property type="entry name" value="RING-TYPE DOMAIN-CONTAINING PROTEIN"/>
    <property type="match status" value="1"/>
</dbReference>
<feature type="coiled-coil region" evidence="5">
    <location>
        <begin position="370"/>
        <end position="474"/>
    </location>
</feature>
<proteinExistence type="predicted"/>
<keyword evidence="7" id="KW-0472">Membrane</keyword>
<dbReference type="EMBL" id="CAXHTB010000003">
    <property type="protein sequence ID" value="CAL0303674.1"/>
    <property type="molecule type" value="Genomic_DNA"/>
</dbReference>
<evidence type="ECO:0000256" key="7">
    <source>
        <dbReference type="SAM" id="Phobius"/>
    </source>
</evidence>
<dbReference type="InterPro" id="IPR013083">
    <property type="entry name" value="Znf_RING/FYVE/PHD"/>
</dbReference>
<dbReference type="SUPFAM" id="SSF144232">
    <property type="entry name" value="HIT/MYND zinc finger-like"/>
    <property type="match status" value="2"/>
</dbReference>
<evidence type="ECO:0000256" key="3">
    <source>
        <dbReference type="ARBA" id="ARBA00022833"/>
    </source>
</evidence>
<accession>A0AAV1W3R5</accession>
<dbReference type="SUPFAM" id="SSF57997">
    <property type="entry name" value="Tropomyosin"/>
    <property type="match status" value="1"/>
</dbReference>
<keyword evidence="7" id="KW-1133">Transmembrane helix</keyword>
<dbReference type="InterPro" id="IPR001841">
    <property type="entry name" value="Znf_RING"/>
</dbReference>
<dbReference type="Gene3D" id="3.30.40.10">
    <property type="entry name" value="Zinc/RING finger domain, C3HC4 (zinc finger)"/>
    <property type="match status" value="1"/>
</dbReference>
<organism evidence="10 11">
    <name type="scientific">Lupinus luteus</name>
    <name type="common">European yellow lupine</name>
    <dbReference type="NCBI Taxonomy" id="3873"/>
    <lineage>
        <taxon>Eukaryota</taxon>
        <taxon>Viridiplantae</taxon>
        <taxon>Streptophyta</taxon>
        <taxon>Embryophyta</taxon>
        <taxon>Tracheophyta</taxon>
        <taxon>Spermatophyta</taxon>
        <taxon>Magnoliopsida</taxon>
        <taxon>eudicotyledons</taxon>
        <taxon>Gunneridae</taxon>
        <taxon>Pentapetalae</taxon>
        <taxon>rosids</taxon>
        <taxon>fabids</taxon>
        <taxon>Fabales</taxon>
        <taxon>Fabaceae</taxon>
        <taxon>Papilionoideae</taxon>
        <taxon>50 kb inversion clade</taxon>
        <taxon>genistoids sensu lato</taxon>
        <taxon>core genistoids</taxon>
        <taxon>Genisteae</taxon>
        <taxon>Lupinus</taxon>
    </lineage>
</organism>
<dbReference type="InterPro" id="IPR002893">
    <property type="entry name" value="Znf_MYND"/>
</dbReference>
<feature type="compositionally biased region" description="Polar residues" evidence="6">
    <location>
        <begin position="266"/>
        <end position="278"/>
    </location>
</feature>
<keyword evidence="5" id="KW-0175">Coiled coil</keyword>
<dbReference type="PROSITE" id="PS01360">
    <property type="entry name" value="ZF_MYND_1"/>
    <property type="match status" value="1"/>
</dbReference>
<comment type="caution">
    <text evidence="10">The sequence shown here is derived from an EMBL/GenBank/DDBJ whole genome shotgun (WGS) entry which is preliminary data.</text>
</comment>
<keyword evidence="11" id="KW-1185">Reference proteome</keyword>
<name>A0AAV1W3R5_LUPLU</name>
<sequence>MLVYVASSSSPLQLNWLLGLLGLAEKNATNFDHSSNIDHSSLILLLILLTILIGIGLYFNHLAENIEYNNNSSEDEVDQTLKEDHYFDGGQQLSHRTATRRGFVRRYGACAFCGSLSSRRCSRCKAARYCSVECQISHWRSGHKHECFERKTTADQARPIHAKKSEGESTSNGVKLGSDMREVDVSSGSDFNNLHCSCEVCGSPSTTRCTRCKIVTYCSTKCLIEDWRWHKVNCTAGEVNSTPTERFNGDVGVHKNSRKEEENVHSSEATTNSKSPITRSKKDPTKEAQEHGTAKMGQSEDEATKYGKRILLLQSERDDWIKRANFARERFHSLKKESEQRLFVLKSEKESISNAEKKASTMVHNLHQRLHNLQIAVQKCMSEKRKLEEHLQIVESDWAKAKNELQKEKKHVQCLTVECDKSCETAHIAKITVEAIRQELQEERERVQLLTENVRIAQSRASFAEAKLRDLDRKIRSKDHKVAVWTDSLGKSAMACAICLTNEKDLAFGCGHMTCRECGSKLSKCPICREQITTHIKLFPG</sequence>
<evidence type="ECO:0000313" key="10">
    <source>
        <dbReference type="EMBL" id="CAL0303674.1"/>
    </source>
</evidence>
<feature type="domain" description="MYND-type" evidence="9">
    <location>
        <begin position="198"/>
        <end position="234"/>
    </location>
</feature>
<protein>
    <submittedName>
        <fullName evidence="10">Uncharacterized protein</fullName>
    </submittedName>
</protein>
<keyword evidence="3" id="KW-0862">Zinc</keyword>
<dbReference type="FunFam" id="6.10.140.2220:FF:000006">
    <property type="entry name" value="Ubiquitin carboxyl-terminal hydrolase 15"/>
    <property type="match status" value="1"/>
</dbReference>
<evidence type="ECO:0000313" key="11">
    <source>
        <dbReference type="Proteomes" id="UP001497480"/>
    </source>
</evidence>
<keyword evidence="2 4" id="KW-0863">Zinc-finger</keyword>
<reference evidence="10 11" key="1">
    <citation type="submission" date="2024-03" db="EMBL/GenBank/DDBJ databases">
        <authorList>
            <person name="Martinez-Hernandez J."/>
        </authorList>
    </citation>
    <scope>NUCLEOTIDE SEQUENCE [LARGE SCALE GENOMIC DNA]</scope>
</reference>
<dbReference type="Pfam" id="PF01753">
    <property type="entry name" value="zf-MYND"/>
    <property type="match status" value="2"/>
</dbReference>
<dbReference type="InterPro" id="IPR051728">
    <property type="entry name" value="RING-FYVE_E3_ubiquitin-ligase"/>
</dbReference>
<evidence type="ECO:0000259" key="8">
    <source>
        <dbReference type="PROSITE" id="PS50089"/>
    </source>
</evidence>
<dbReference type="SUPFAM" id="SSF57850">
    <property type="entry name" value="RING/U-box"/>
    <property type="match status" value="1"/>
</dbReference>
<evidence type="ECO:0000256" key="5">
    <source>
        <dbReference type="SAM" id="Coils"/>
    </source>
</evidence>
<evidence type="ECO:0000256" key="4">
    <source>
        <dbReference type="PROSITE-ProRule" id="PRU00134"/>
    </source>
</evidence>